<dbReference type="EMBL" id="JAAAID010000140">
    <property type="protein sequence ID" value="KAG0021782.1"/>
    <property type="molecule type" value="Genomic_DNA"/>
</dbReference>
<dbReference type="Proteomes" id="UP000703661">
    <property type="component" value="Unassembled WGS sequence"/>
</dbReference>
<accession>A0A9P6N1K1</accession>
<keyword evidence="2" id="KW-0812">Transmembrane</keyword>
<name>A0A9P6N1K1_9FUNG</name>
<evidence type="ECO:0000313" key="4">
    <source>
        <dbReference type="Proteomes" id="UP000703661"/>
    </source>
</evidence>
<evidence type="ECO:0000256" key="1">
    <source>
        <dbReference type="SAM" id="MobiDB-lite"/>
    </source>
</evidence>
<protein>
    <recommendedName>
        <fullName evidence="5">Transmembrane protein</fullName>
    </recommendedName>
</protein>
<keyword evidence="4" id="KW-1185">Reference proteome</keyword>
<keyword evidence="2" id="KW-0472">Membrane</keyword>
<organism evidence="3 4">
    <name type="scientific">Entomortierella chlamydospora</name>
    <dbReference type="NCBI Taxonomy" id="101097"/>
    <lineage>
        <taxon>Eukaryota</taxon>
        <taxon>Fungi</taxon>
        <taxon>Fungi incertae sedis</taxon>
        <taxon>Mucoromycota</taxon>
        <taxon>Mortierellomycotina</taxon>
        <taxon>Mortierellomycetes</taxon>
        <taxon>Mortierellales</taxon>
        <taxon>Mortierellaceae</taxon>
        <taxon>Entomortierella</taxon>
    </lineage>
</organism>
<evidence type="ECO:0000256" key="2">
    <source>
        <dbReference type="SAM" id="Phobius"/>
    </source>
</evidence>
<keyword evidence="2" id="KW-1133">Transmembrane helix</keyword>
<evidence type="ECO:0008006" key="5">
    <source>
        <dbReference type="Google" id="ProtNLM"/>
    </source>
</evidence>
<reference evidence="3" key="1">
    <citation type="journal article" date="2020" name="Fungal Divers.">
        <title>Resolving the Mortierellaceae phylogeny through synthesis of multi-gene phylogenetics and phylogenomics.</title>
        <authorList>
            <person name="Vandepol N."/>
            <person name="Liber J."/>
            <person name="Desiro A."/>
            <person name="Na H."/>
            <person name="Kennedy M."/>
            <person name="Barry K."/>
            <person name="Grigoriev I.V."/>
            <person name="Miller A.N."/>
            <person name="O'Donnell K."/>
            <person name="Stajich J.E."/>
            <person name="Bonito G."/>
        </authorList>
    </citation>
    <scope>NUCLEOTIDE SEQUENCE</scope>
    <source>
        <strain evidence="3">NRRL 2769</strain>
    </source>
</reference>
<feature type="compositionally biased region" description="Basic and acidic residues" evidence="1">
    <location>
        <begin position="411"/>
        <end position="420"/>
    </location>
</feature>
<gene>
    <name evidence="3" type="ORF">BGZ80_001741</name>
</gene>
<proteinExistence type="predicted"/>
<evidence type="ECO:0000313" key="3">
    <source>
        <dbReference type="EMBL" id="KAG0021782.1"/>
    </source>
</evidence>
<dbReference type="AlphaFoldDB" id="A0A9P6N1K1"/>
<feature type="region of interest" description="Disordered" evidence="1">
    <location>
        <begin position="411"/>
        <end position="460"/>
    </location>
</feature>
<sequence>MTSLSPICLTSDEVFMYAAVFGYDATENHTEATDANLIIARSNPYPESLKNTNWTVISTSRNYPSEVIESPSDAYTYNCAWNPQTSGFGLLAQRSPGSVAKNASRFNIYIPEHGSSALSTSSEAISSSQQVLSGRNILLPIESDNTEARSWLQVYMDHSVNQMSFSYLGKNLEFTEQPQVQWSMDTIKTGSNHVLAHMNNTLYALGVANNTYIMSFIPLNATVGPSLSPAIVQSITTSIDGQACDISDERTVMHADEGSVYIMCYWSSQTSSTGPLYRIYTFNGTDVTNLGTIPVPAANEAFQFAPVPTINTNDSNTTSPNAPWIYTFSSFINGFSLNLTNNSLSYDLSDTSPFYTDRAYFHDSFGIHASHQPKDSVSTKSIAITFTVLSALCSIIVVAILLSRRKRKSLPEHSEEHELEASSGCVPVDDSYPSIYPSDTNDELPSYAAATAPSSRAQRD</sequence>
<feature type="transmembrane region" description="Helical" evidence="2">
    <location>
        <begin position="382"/>
        <end position="402"/>
    </location>
</feature>
<comment type="caution">
    <text evidence="3">The sequence shown here is derived from an EMBL/GenBank/DDBJ whole genome shotgun (WGS) entry which is preliminary data.</text>
</comment>